<feature type="non-terminal residue" evidence="2">
    <location>
        <position position="94"/>
    </location>
</feature>
<accession>A0A0B6Z906</accession>
<dbReference type="EMBL" id="HACG01017350">
    <property type="protein sequence ID" value="CEK64215.1"/>
    <property type="molecule type" value="Transcribed_RNA"/>
</dbReference>
<feature type="non-terminal residue" evidence="2">
    <location>
        <position position="1"/>
    </location>
</feature>
<organism evidence="2">
    <name type="scientific">Arion vulgaris</name>
    <dbReference type="NCBI Taxonomy" id="1028688"/>
    <lineage>
        <taxon>Eukaryota</taxon>
        <taxon>Metazoa</taxon>
        <taxon>Spiralia</taxon>
        <taxon>Lophotrochozoa</taxon>
        <taxon>Mollusca</taxon>
        <taxon>Gastropoda</taxon>
        <taxon>Heterobranchia</taxon>
        <taxon>Euthyneura</taxon>
        <taxon>Panpulmonata</taxon>
        <taxon>Eupulmonata</taxon>
        <taxon>Stylommatophora</taxon>
        <taxon>Helicina</taxon>
        <taxon>Arionoidea</taxon>
        <taxon>Arionidae</taxon>
        <taxon>Arion</taxon>
    </lineage>
</organism>
<feature type="compositionally biased region" description="Basic and acidic residues" evidence="1">
    <location>
        <begin position="75"/>
        <end position="94"/>
    </location>
</feature>
<reference evidence="2" key="1">
    <citation type="submission" date="2014-12" db="EMBL/GenBank/DDBJ databases">
        <title>Insight into the proteome of Arion vulgaris.</title>
        <authorList>
            <person name="Aradska J."/>
            <person name="Bulat T."/>
            <person name="Smidak R."/>
            <person name="Sarate P."/>
            <person name="Gangsoo J."/>
            <person name="Sialana F."/>
            <person name="Bilban M."/>
            <person name="Lubec G."/>
        </authorList>
    </citation>
    <scope>NUCLEOTIDE SEQUENCE</scope>
    <source>
        <tissue evidence="2">Skin</tissue>
    </source>
</reference>
<proteinExistence type="predicted"/>
<dbReference type="AlphaFoldDB" id="A0A0B6Z906"/>
<name>A0A0B6Z906_9EUPU</name>
<feature type="region of interest" description="Disordered" evidence="1">
    <location>
        <begin position="1"/>
        <end position="94"/>
    </location>
</feature>
<sequence>ERDARQRKNLRKGTNMDLGARPKTSRSRQTYPQPAYKDKNIKKPTRKQSSNRNSQSQRNGRSRQEDSGQSSLEQQRGEDKVFREQNYEWFRSVE</sequence>
<evidence type="ECO:0000256" key="1">
    <source>
        <dbReference type="SAM" id="MobiDB-lite"/>
    </source>
</evidence>
<protein>
    <submittedName>
        <fullName evidence="2">Uncharacterized protein</fullName>
    </submittedName>
</protein>
<feature type="compositionally biased region" description="Low complexity" evidence="1">
    <location>
        <begin position="48"/>
        <end position="59"/>
    </location>
</feature>
<evidence type="ECO:0000313" key="2">
    <source>
        <dbReference type="EMBL" id="CEK64215.1"/>
    </source>
</evidence>
<gene>
    <name evidence="2" type="primary">ORF50987</name>
</gene>